<reference evidence="1 2" key="1">
    <citation type="submission" date="2011-08" db="EMBL/GenBank/DDBJ databases">
        <authorList>
            <person name="Weinstock G."/>
            <person name="Sodergren E."/>
            <person name="Clifton S."/>
            <person name="Fulton L."/>
            <person name="Fulton B."/>
            <person name="Courtney L."/>
            <person name="Fronick C."/>
            <person name="Harrison M."/>
            <person name="Strong C."/>
            <person name="Farmer C."/>
            <person name="Delahaunty K."/>
            <person name="Markovic C."/>
            <person name="Hall O."/>
            <person name="Minx P."/>
            <person name="Tomlinson C."/>
            <person name="Mitreva M."/>
            <person name="Hou S."/>
            <person name="Chen J."/>
            <person name="Wollam A."/>
            <person name="Pepin K.H."/>
            <person name="Johnson M."/>
            <person name="Bhonagiri V."/>
            <person name="Zhang X."/>
            <person name="Suruliraj S."/>
            <person name="Warren W."/>
            <person name="Chinwalla A."/>
            <person name="Mardis E.R."/>
            <person name="Wilson R.K."/>
        </authorList>
    </citation>
    <scope>NUCLEOTIDE SEQUENCE [LARGE SCALE GENOMIC DNA]</scope>
    <source>
        <strain evidence="1 2">DSM 18206</strain>
    </source>
</reference>
<comment type="caution">
    <text evidence="1">The sequence shown here is derived from an EMBL/GenBank/DDBJ whole genome shotgun (WGS) entry which is preliminary data.</text>
</comment>
<dbReference type="PATRIC" id="fig|1002367.3.peg.562"/>
<proteinExistence type="predicted"/>
<organism evidence="1 2">
    <name type="scientific">Leyella stercorea DSM 18206</name>
    <dbReference type="NCBI Taxonomy" id="1002367"/>
    <lineage>
        <taxon>Bacteria</taxon>
        <taxon>Pseudomonadati</taxon>
        <taxon>Bacteroidota</taxon>
        <taxon>Bacteroidia</taxon>
        <taxon>Bacteroidales</taxon>
        <taxon>Prevotellaceae</taxon>
        <taxon>Leyella</taxon>
    </lineage>
</organism>
<dbReference type="EMBL" id="AFZZ01000066">
    <property type="protein sequence ID" value="EHJ41490.1"/>
    <property type="molecule type" value="Genomic_DNA"/>
</dbReference>
<evidence type="ECO:0000313" key="1">
    <source>
        <dbReference type="EMBL" id="EHJ41490.1"/>
    </source>
</evidence>
<dbReference type="Proteomes" id="UP000004407">
    <property type="component" value="Unassembled WGS sequence"/>
</dbReference>
<protein>
    <submittedName>
        <fullName evidence="1">Toxin-antitoxin system, toxin component, RelE family</fullName>
    </submittedName>
</protein>
<gene>
    <name evidence="1" type="ORF">HMPREF0673_00703</name>
</gene>
<dbReference type="InterPro" id="IPR009241">
    <property type="entry name" value="HigB-like"/>
</dbReference>
<dbReference type="AlphaFoldDB" id="G6AVR5"/>
<dbReference type="eggNOG" id="COG4679">
    <property type="taxonomic scope" value="Bacteria"/>
</dbReference>
<dbReference type="HOGENOM" id="CLU_122734_1_0_10"/>
<evidence type="ECO:0000313" key="2">
    <source>
        <dbReference type="Proteomes" id="UP000004407"/>
    </source>
</evidence>
<dbReference type="Pfam" id="PF05973">
    <property type="entry name" value="Gp49"/>
    <property type="match status" value="1"/>
</dbReference>
<accession>G6AVR5</accession>
<sequence length="142" mass="17046">MRSDLMKNEILYRCLETKHYLCTIIQNKMGINKLKVVLTEEAQAFLDAQPFKAQQKIYYNIFKVEEGVMKVDIFKKLENTEIWEFRTLYNGICYRLFSFWDTEEETLVIATHGIVKKTQKTQLKEITKAEEIRKEYFNNKNK</sequence>
<name>G6AVR5_9BACT</name>